<name>A0AAD9KBY9_9ANNE</name>
<evidence type="ECO:0000256" key="1">
    <source>
        <dbReference type="SAM" id="Phobius"/>
    </source>
</evidence>
<dbReference type="AlphaFoldDB" id="A0AAD9KBY9"/>
<proteinExistence type="predicted"/>
<feature type="transmembrane region" description="Helical" evidence="1">
    <location>
        <begin position="21"/>
        <end position="44"/>
    </location>
</feature>
<dbReference type="Proteomes" id="UP001208570">
    <property type="component" value="Unassembled WGS sequence"/>
</dbReference>
<dbReference type="EMBL" id="JAODUP010000018">
    <property type="protein sequence ID" value="KAK2168317.1"/>
    <property type="molecule type" value="Genomic_DNA"/>
</dbReference>
<dbReference type="Pfam" id="PF15114">
    <property type="entry name" value="UPF0640"/>
    <property type="match status" value="1"/>
</dbReference>
<dbReference type="PANTHER" id="PTHR35250:SF1">
    <property type="entry name" value="UBIQUINOL-CYTOCHROME-C REDUCTASE COMPLEX ASSEMBLY FACTOR 5"/>
    <property type="match status" value="1"/>
</dbReference>
<sequence>MAMSLIGTIINNWPGKKRFGLYSFLPVFFVLGGLLEFSMINWTVGETNFYSVYKKKQAKRIAELQLEFEELARQQLESLGKNKS</sequence>
<evidence type="ECO:0008006" key="4">
    <source>
        <dbReference type="Google" id="ProtNLM"/>
    </source>
</evidence>
<keyword evidence="3" id="KW-1185">Reference proteome</keyword>
<protein>
    <recommendedName>
        <fullName evidence="4">Small integral membrane protein 4</fullName>
    </recommendedName>
</protein>
<reference evidence="2" key="1">
    <citation type="journal article" date="2023" name="Mol. Biol. Evol.">
        <title>Third-Generation Sequencing Reveals the Adaptive Role of the Epigenome in Three Deep-Sea Polychaetes.</title>
        <authorList>
            <person name="Perez M."/>
            <person name="Aroh O."/>
            <person name="Sun Y."/>
            <person name="Lan Y."/>
            <person name="Juniper S.K."/>
            <person name="Young C.R."/>
            <person name="Angers B."/>
            <person name="Qian P.Y."/>
        </authorList>
    </citation>
    <scope>NUCLEOTIDE SEQUENCE</scope>
    <source>
        <strain evidence="2">P08H-3</strain>
    </source>
</reference>
<gene>
    <name evidence="2" type="ORF">LSH36_18g08026</name>
</gene>
<evidence type="ECO:0000313" key="3">
    <source>
        <dbReference type="Proteomes" id="UP001208570"/>
    </source>
</evidence>
<keyword evidence="1" id="KW-0472">Membrane</keyword>
<accession>A0AAD9KBY9</accession>
<evidence type="ECO:0000313" key="2">
    <source>
        <dbReference type="EMBL" id="KAK2168317.1"/>
    </source>
</evidence>
<keyword evidence="1" id="KW-1133">Transmembrane helix</keyword>
<organism evidence="2 3">
    <name type="scientific">Paralvinella palmiformis</name>
    <dbReference type="NCBI Taxonomy" id="53620"/>
    <lineage>
        <taxon>Eukaryota</taxon>
        <taxon>Metazoa</taxon>
        <taxon>Spiralia</taxon>
        <taxon>Lophotrochozoa</taxon>
        <taxon>Annelida</taxon>
        <taxon>Polychaeta</taxon>
        <taxon>Sedentaria</taxon>
        <taxon>Canalipalpata</taxon>
        <taxon>Terebellida</taxon>
        <taxon>Terebelliformia</taxon>
        <taxon>Alvinellidae</taxon>
        <taxon>Paralvinella</taxon>
    </lineage>
</organism>
<keyword evidence="1" id="KW-0812">Transmembrane</keyword>
<comment type="caution">
    <text evidence="2">The sequence shown here is derived from an EMBL/GenBank/DDBJ whole genome shotgun (WGS) entry which is preliminary data.</text>
</comment>
<dbReference type="PANTHER" id="PTHR35250">
    <property type="entry name" value="SMALL INTEGRAL MEMBRANE PROTEIN 4"/>
    <property type="match status" value="1"/>
</dbReference>
<dbReference type="InterPro" id="IPR028183">
    <property type="entry name" value="UQCC5"/>
</dbReference>